<reference evidence="1 2" key="2">
    <citation type="journal article" date="2022" name="Mol. Ecol. Resour.">
        <title>The genomes of chicory, endive, great burdock and yacon provide insights into Asteraceae paleo-polyploidization history and plant inulin production.</title>
        <authorList>
            <person name="Fan W."/>
            <person name="Wang S."/>
            <person name="Wang H."/>
            <person name="Wang A."/>
            <person name="Jiang F."/>
            <person name="Liu H."/>
            <person name="Zhao H."/>
            <person name="Xu D."/>
            <person name="Zhang Y."/>
        </authorList>
    </citation>
    <scope>NUCLEOTIDE SEQUENCE [LARGE SCALE GENOMIC DNA]</scope>
    <source>
        <strain evidence="2">cv. Yunnan</strain>
        <tissue evidence="1">Leaves</tissue>
    </source>
</reference>
<organism evidence="1 2">
    <name type="scientific">Smallanthus sonchifolius</name>
    <dbReference type="NCBI Taxonomy" id="185202"/>
    <lineage>
        <taxon>Eukaryota</taxon>
        <taxon>Viridiplantae</taxon>
        <taxon>Streptophyta</taxon>
        <taxon>Embryophyta</taxon>
        <taxon>Tracheophyta</taxon>
        <taxon>Spermatophyta</taxon>
        <taxon>Magnoliopsida</taxon>
        <taxon>eudicotyledons</taxon>
        <taxon>Gunneridae</taxon>
        <taxon>Pentapetalae</taxon>
        <taxon>asterids</taxon>
        <taxon>campanulids</taxon>
        <taxon>Asterales</taxon>
        <taxon>Asteraceae</taxon>
        <taxon>Asteroideae</taxon>
        <taxon>Heliantheae alliance</taxon>
        <taxon>Millerieae</taxon>
        <taxon>Smallanthus</taxon>
    </lineage>
</organism>
<evidence type="ECO:0000313" key="2">
    <source>
        <dbReference type="Proteomes" id="UP001056120"/>
    </source>
</evidence>
<proteinExistence type="predicted"/>
<name>A0ACB9FXI5_9ASTR</name>
<dbReference type="Proteomes" id="UP001056120">
    <property type="component" value="Linkage Group LG15"/>
</dbReference>
<comment type="caution">
    <text evidence="1">The sequence shown here is derived from an EMBL/GenBank/DDBJ whole genome shotgun (WGS) entry which is preliminary data.</text>
</comment>
<dbReference type="EMBL" id="CM042032">
    <property type="protein sequence ID" value="KAI3775663.1"/>
    <property type="molecule type" value="Genomic_DNA"/>
</dbReference>
<reference evidence="2" key="1">
    <citation type="journal article" date="2022" name="Mol. Ecol. Resour.">
        <title>The genomes of chicory, endive, great burdock and yacon provide insights into Asteraceae palaeo-polyploidization history and plant inulin production.</title>
        <authorList>
            <person name="Fan W."/>
            <person name="Wang S."/>
            <person name="Wang H."/>
            <person name="Wang A."/>
            <person name="Jiang F."/>
            <person name="Liu H."/>
            <person name="Zhao H."/>
            <person name="Xu D."/>
            <person name="Zhang Y."/>
        </authorList>
    </citation>
    <scope>NUCLEOTIDE SEQUENCE [LARGE SCALE GENOMIC DNA]</scope>
    <source>
        <strain evidence="2">cv. Yunnan</strain>
    </source>
</reference>
<accession>A0ACB9FXI5</accession>
<gene>
    <name evidence="1" type="ORF">L1987_45412</name>
</gene>
<protein>
    <submittedName>
        <fullName evidence="1">Uncharacterized protein</fullName>
    </submittedName>
</protein>
<evidence type="ECO:0000313" key="1">
    <source>
        <dbReference type="EMBL" id="KAI3775663.1"/>
    </source>
</evidence>
<sequence>MQANSLVKEGKFVELIDPGIAYDINEVVIIVLLALKCVRKDPHIRLSMEKVMFTLDYIKDEKTSSYKGKVGDEVNRNVETIEQSRAANNIRSESDLGIFFTDLRFCHFSRPDKEIAILWFPPFLQRLNQKLRFFYIRDLLLNPPASITATTIQDLVEGM</sequence>
<keyword evidence="2" id="KW-1185">Reference proteome</keyword>